<protein>
    <submittedName>
        <fullName evidence="1">Uncharacterized protein</fullName>
    </submittedName>
</protein>
<reference evidence="1" key="1">
    <citation type="journal article" date="2021" name="Proc. Natl. Acad. Sci. U.S.A.">
        <title>A Catalog of Tens of Thousands of Viruses from Human Metagenomes Reveals Hidden Associations with Chronic Diseases.</title>
        <authorList>
            <person name="Tisza M.J."/>
            <person name="Buck C.B."/>
        </authorList>
    </citation>
    <scope>NUCLEOTIDE SEQUENCE</scope>
    <source>
        <strain evidence="1">CtkfK18</strain>
    </source>
</reference>
<dbReference type="EMBL" id="BK016265">
    <property type="protein sequence ID" value="DAG06033.1"/>
    <property type="molecule type" value="Genomic_DNA"/>
</dbReference>
<proteinExistence type="predicted"/>
<accession>A0A8S5VGX0</accession>
<name>A0A8S5VGX0_9CAUD</name>
<organism evidence="1">
    <name type="scientific">Myoviridae sp. ctkfK18</name>
    <dbReference type="NCBI Taxonomy" id="2825165"/>
    <lineage>
        <taxon>Viruses</taxon>
        <taxon>Duplodnaviria</taxon>
        <taxon>Heunggongvirae</taxon>
        <taxon>Uroviricota</taxon>
        <taxon>Caudoviricetes</taxon>
    </lineage>
</organism>
<evidence type="ECO:0000313" key="1">
    <source>
        <dbReference type="EMBL" id="DAG06033.1"/>
    </source>
</evidence>
<sequence length="38" mass="4295">MGDLSLFMVFMQNYDTIKKKIASIESTEKAAEESVIII</sequence>